<name>A0AAX3CWU0_9ENTR</name>
<gene>
    <name evidence="1" type="ORF">NP224_07765</name>
</gene>
<proteinExistence type="predicted"/>
<reference evidence="1" key="1">
    <citation type="submission" date="2022-08" db="EMBL/GenBank/DDBJ databases">
        <title>Genomic characterization and comparative genomic analysis of a strain of klebsiella michiganensis carrying blaKPC-2 isolated from the blood of children with very preterm bloodstream infection.</title>
        <authorList>
            <person name="Zhang N."/>
        </authorList>
    </citation>
    <scope>NUCLEOTIDE SEQUENCE</scope>
    <source>
        <strain evidence="1">BSI-KPN166</strain>
    </source>
</reference>
<dbReference type="AlphaFoldDB" id="A0AAX3CWU0"/>
<evidence type="ECO:0000313" key="2">
    <source>
        <dbReference type="Proteomes" id="UP001060345"/>
    </source>
</evidence>
<sequence>MTSKFNIDNRELLQRISCGEAVAGIDFGNLIVRELAAFRLAAMDSEPVAWAWHHSKQWHITNDEERVRDLVWDGVKVEPLYRHAQQPVVPFGLHPDTQKLVIDFCTALAEKLYKAQLKYGYDADWKQDGWPSQCQAHFHQHIAKGDPRDVAAYCAFMWYHSWKTEAAQTAPVVTFYRDGIEAAAKWIDKQREAYDSEHGWSDPDTGAFEFGNDTQRGYSSTLEELAEGIRALHPNAGNSQTIPEGYVMVPMRLTAENGAKGVLSGEFSETQFVNCPECFGDDECETCDGSGRIEIKVPVSWTTIKEIWIKGVEYFAAAPQENN</sequence>
<accession>A0AAX3CWU0</accession>
<dbReference type="Proteomes" id="UP001060345">
    <property type="component" value="Chromosome"/>
</dbReference>
<evidence type="ECO:0000313" key="1">
    <source>
        <dbReference type="EMBL" id="UWZ75587.1"/>
    </source>
</evidence>
<dbReference type="EMBL" id="CP102103">
    <property type="protein sequence ID" value="UWZ75587.1"/>
    <property type="molecule type" value="Genomic_DNA"/>
</dbReference>
<evidence type="ECO:0008006" key="3">
    <source>
        <dbReference type="Google" id="ProtNLM"/>
    </source>
</evidence>
<protein>
    <recommendedName>
        <fullName evidence="3">Molecular chaperone DnaJ</fullName>
    </recommendedName>
</protein>
<organism evidence="1 2">
    <name type="scientific">Klebsiella michiganensis</name>
    <dbReference type="NCBI Taxonomy" id="1134687"/>
    <lineage>
        <taxon>Bacteria</taxon>
        <taxon>Pseudomonadati</taxon>
        <taxon>Pseudomonadota</taxon>
        <taxon>Gammaproteobacteria</taxon>
        <taxon>Enterobacterales</taxon>
        <taxon>Enterobacteriaceae</taxon>
        <taxon>Klebsiella/Raoultella group</taxon>
        <taxon>Klebsiella</taxon>
    </lineage>
</organism>